<feature type="transmembrane region" description="Helical" evidence="1">
    <location>
        <begin position="320"/>
        <end position="339"/>
    </location>
</feature>
<dbReference type="AlphaFoldDB" id="A0A097KJI5"/>
<feature type="transmembrane region" description="Helical" evidence="1">
    <location>
        <begin position="276"/>
        <end position="299"/>
    </location>
</feature>
<dbReference type="GeneID" id="31078262"/>
<keyword evidence="1" id="KW-0472">Membrane</keyword>
<dbReference type="EMBL" id="KM462860">
    <property type="protein sequence ID" value="AIT93374.1"/>
    <property type="molecule type" value="Genomic_DNA"/>
</dbReference>
<protein>
    <submittedName>
        <fullName evidence="2">Hypothetical chloroplast RF1</fullName>
    </submittedName>
</protein>
<feature type="transmembrane region" description="Helical" evidence="1">
    <location>
        <begin position="28"/>
        <end position="46"/>
    </location>
</feature>
<dbReference type="RefSeq" id="YP_009104778.1">
    <property type="nucleotide sequence ID" value="NC_025524.1"/>
</dbReference>
<evidence type="ECO:0000313" key="2">
    <source>
        <dbReference type="EMBL" id="AIT93374.1"/>
    </source>
</evidence>
<proteinExistence type="predicted"/>
<keyword evidence="1" id="KW-1133">Transmembrane helix</keyword>
<feature type="transmembrane region" description="Helical" evidence="1">
    <location>
        <begin position="166"/>
        <end position="186"/>
    </location>
</feature>
<name>A0A097KJI5_9CHLO</name>
<geneLocation type="chloroplast" evidence="2"/>
<keyword evidence="2" id="KW-0150">Chloroplast</keyword>
<feature type="transmembrane region" description="Helical" evidence="1">
    <location>
        <begin position="101"/>
        <end position="125"/>
    </location>
</feature>
<reference evidence="2" key="1">
    <citation type="journal article" date="2014" name="BMC Evol. Biol.">
        <title>Chloroplast phylogenomic analysis resolves deep-level relationships within the green algal class Trebouxiophyceae.</title>
        <authorList>
            <person name="Lemieux C."/>
            <person name="Otis C."/>
            <person name="Turmel M."/>
        </authorList>
    </citation>
    <scope>NUCLEOTIDE SEQUENCE</scope>
</reference>
<gene>
    <name evidence="2" type="primary">ycf1</name>
</gene>
<accession>A0A097KJI5</accession>
<keyword evidence="2" id="KW-0934">Plastid</keyword>
<feature type="transmembrane region" description="Helical" evidence="1">
    <location>
        <begin position="206"/>
        <end position="228"/>
    </location>
</feature>
<organism evidence="2">
    <name type="scientific">Symbiochloris handae</name>
    <dbReference type="NCBI Taxonomy" id="1853882"/>
    <lineage>
        <taxon>Eukaryota</taxon>
        <taxon>Viridiplantae</taxon>
        <taxon>Chlorophyta</taxon>
        <taxon>core chlorophytes</taxon>
        <taxon>Trebouxiophyceae</taxon>
        <taxon>Trebouxiales</taxon>
        <taxon>Trebouxiaceae</taxon>
        <taxon>Symbiochloris</taxon>
    </lineage>
</organism>
<evidence type="ECO:0000256" key="1">
    <source>
        <dbReference type="SAM" id="Phobius"/>
    </source>
</evidence>
<keyword evidence="1" id="KW-0812">Transmembrane</keyword>
<sequence length="996" mass="112763">MSLVTLIRDYVDVANSTEQLDGYTLPSLAYHIIIFLFTVAKEAFLYSFTFNWLRDLSYFCFTPPSLVSSFANVGEIGNFIGVENQPFSHLLAFSDLNFSTGIGIVFLGFFNGCFSCIHLSAAHLVTIRRMLVQGVPAGFCSALGTALGQLFFLACIIFGFRGLLLPWLAFEPLQFLVGTGIILSIASTMAQDRRTATIQWSAKSSLLTYVCTSAILAWCEQAAIFQWMGNLSFGAEPTFLESTPSLGVGESVNSDLIPTFSGAFESVQYLAQNTSYLLAFFLGSIVGASLIGVFLQRFLELVLGYKKIAVYYGLVKQANLPLATLIFALGFGSMPYYGFDYLVTKGFGFVPHESFFKQTLFSPINLVSKTSQAKDSSQSRLEDQLALLFTLEGEKSKSFAVDTTPFDDGQYLKSSQKRPQAFEDLNYRGEHLWTNRLSRVSNIREQANQTQSSFLGPVFSWMRSFLWGDERAAIVATNASPDVVAGSSETPQSNFLGSQQSSLQTHSNDFKVTADEIINNKNSYTSGVRGWGKSRKKELSSEMEQVDNYLKEFDRQFDKGFSNFYDTDPHSLIEVEDQWQEKRIKEKCYTNPIYTFLLNTEIDAFLARQPKSHWLSPEEEIMLLKRRQLLGNYYDTLALTSQVSTSEALEQLVPKSYANANYNHQFKGTLKIARRLFSVKKAITTTNRDSQQERIGFLSTPSLSVNTPRIAEDEQSRIVKFDQSLFSKENKNTQGILFHEEVSTDLDKNVAKKNQSSDKSVEIKDKLYELKEVVSDEKKIFSLEQAESTPLYAGWDEQLRKFVLTNRYQNRALAGYTVSEYPERSISFKSPLSNQRLDTSLPVNSTKNGWKKTTVFTTWPIPNPFTQNTPTSKIFDVDPFLDRKEYSGNDILKSTNNFLFQSKTVTNDMVNALLQWQKLMKGNKQLSKEDKEVTKEKASFWPDNIRRANWSNELIDNDMDFDEPTENVFKKKALLWEFTPPYHGGFVWSGRNSSNF</sequence>
<feature type="transmembrane region" description="Helical" evidence="1">
    <location>
        <begin position="137"/>
        <end position="160"/>
    </location>
</feature>